<keyword evidence="2" id="KW-1185">Reference proteome</keyword>
<dbReference type="Proteomes" id="UP000002058">
    <property type="component" value="Unassembled WGS sequence"/>
</dbReference>
<gene>
    <name evidence="1" type="ORF">UREG_07045</name>
</gene>
<dbReference type="RefSeq" id="XP_002582272.1">
    <property type="nucleotide sequence ID" value="XM_002582226.1"/>
</dbReference>
<dbReference type="OrthoDB" id="4207132at2759"/>
<dbReference type="KEGG" id="ure:UREG_07045"/>
<dbReference type="EMBL" id="CH476619">
    <property type="protein sequence ID" value="EEP82180.1"/>
    <property type="molecule type" value="Genomic_DNA"/>
</dbReference>
<organism evidence="1 2">
    <name type="scientific">Uncinocarpus reesii (strain UAMH 1704)</name>
    <dbReference type="NCBI Taxonomy" id="336963"/>
    <lineage>
        <taxon>Eukaryota</taxon>
        <taxon>Fungi</taxon>
        <taxon>Dikarya</taxon>
        <taxon>Ascomycota</taxon>
        <taxon>Pezizomycotina</taxon>
        <taxon>Eurotiomycetes</taxon>
        <taxon>Eurotiomycetidae</taxon>
        <taxon>Onygenales</taxon>
        <taxon>Onygenaceae</taxon>
        <taxon>Uncinocarpus</taxon>
    </lineage>
</organism>
<dbReference type="eggNOG" id="ENOG502T10G">
    <property type="taxonomic scope" value="Eukaryota"/>
</dbReference>
<dbReference type="HOGENOM" id="CLU_1476175_0_0_1"/>
<dbReference type="OMA" id="PENKKCY"/>
<reference evidence="2" key="1">
    <citation type="journal article" date="2009" name="Genome Res.">
        <title>Comparative genomic analyses of the human fungal pathogens Coccidioides and their relatives.</title>
        <authorList>
            <person name="Sharpton T.J."/>
            <person name="Stajich J.E."/>
            <person name="Rounsley S.D."/>
            <person name="Gardner M.J."/>
            <person name="Wortman J.R."/>
            <person name="Jordar V.S."/>
            <person name="Maiti R."/>
            <person name="Kodira C.D."/>
            <person name="Neafsey D.E."/>
            <person name="Zeng Q."/>
            <person name="Hung C.-Y."/>
            <person name="McMahan C."/>
            <person name="Muszewska A."/>
            <person name="Grynberg M."/>
            <person name="Mandel M.A."/>
            <person name="Kellner E.M."/>
            <person name="Barker B.M."/>
            <person name="Galgiani J.N."/>
            <person name="Orbach M.J."/>
            <person name="Kirkland T.N."/>
            <person name="Cole G.T."/>
            <person name="Henn M.R."/>
            <person name="Birren B.W."/>
            <person name="Taylor J.W."/>
        </authorList>
    </citation>
    <scope>NUCLEOTIDE SEQUENCE [LARGE SCALE GENOMIC DNA]</scope>
    <source>
        <strain evidence="2">UAMH 1704</strain>
    </source>
</reference>
<sequence>MDVSEFTDDMLELCQHRESRWVSDLEPMRFPESKCVWQFGPIFAEREILVDDDMLHKKMITEASATCVATQVQGPNPGLQRIAKIRVQIPDEDDPSSTEPAESSACLAFELSNLRDLTDLGCAYTPKLLDYVIARQGENHYVPGGFFGITIMERLPGQNLIQFDKLPLAERDQVRLAFAKAFRYRPPVPPLDTILCE</sequence>
<name>C4JXZ4_UNCRE</name>
<dbReference type="InParanoid" id="C4JXZ4"/>
<evidence type="ECO:0000313" key="1">
    <source>
        <dbReference type="EMBL" id="EEP82180.1"/>
    </source>
</evidence>
<dbReference type="VEuPathDB" id="FungiDB:UREG_07045"/>
<proteinExistence type="predicted"/>
<evidence type="ECO:0000313" key="2">
    <source>
        <dbReference type="Proteomes" id="UP000002058"/>
    </source>
</evidence>
<dbReference type="GeneID" id="8440621"/>
<protein>
    <submittedName>
        <fullName evidence="1">Uncharacterized protein</fullName>
    </submittedName>
</protein>
<dbReference type="AlphaFoldDB" id="C4JXZ4"/>
<accession>C4JXZ4</accession>